<feature type="domain" description="Transcription regulator PadR C-terminal" evidence="2">
    <location>
        <begin position="95"/>
        <end position="166"/>
    </location>
</feature>
<proteinExistence type="predicted"/>
<dbReference type="EMBL" id="CP108140">
    <property type="protein sequence ID" value="WTP84089.1"/>
    <property type="molecule type" value="Genomic_DNA"/>
</dbReference>
<dbReference type="PANTHER" id="PTHR43252:SF4">
    <property type="entry name" value="TRANSCRIPTIONAL REGULATORY PROTEIN"/>
    <property type="match status" value="1"/>
</dbReference>
<organism evidence="3">
    <name type="scientific">Streptomyces sp. NBC_00180</name>
    <dbReference type="NCBI Taxonomy" id="2903632"/>
    <lineage>
        <taxon>Bacteria</taxon>
        <taxon>Bacillati</taxon>
        <taxon>Actinomycetota</taxon>
        <taxon>Actinomycetes</taxon>
        <taxon>Kitasatosporales</taxon>
        <taxon>Streptomycetaceae</taxon>
        <taxon>Streptomyces</taxon>
    </lineage>
</organism>
<evidence type="ECO:0000313" key="3">
    <source>
        <dbReference type="EMBL" id="WTP84089.1"/>
    </source>
</evidence>
<dbReference type="Pfam" id="PF03551">
    <property type="entry name" value="PadR"/>
    <property type="match status" value="1"/>
</dbReference>
<feature type="domain" description="Transcription regulator PadR N-terminal" evidence="1">
    <location>
        <begin position="13"/>
        <end position="84"/>
    </location>
</feature>
<accession>A0AAU1HPH2</accession>
<sequence length="173" mass="19174">MPGTELNASAASLLGFLHAGEASGYELVKLAEKLIGDFWTLTRSQVYRELATLADRGLVRAGPAGPRARQPYRLTDEGRTAFAEWVTRPPGTEQIRYPLLLTIAFGSAVERERLLEFVAEHRALHESRLAGYRERVAAGGLDAYQRATLAFGLRYEQAVLEWMDELPGILAET</sequence>
<dbReference type="Pfam" id="PF10400">
    <property type="entry name" value="Vir_act_alpha_C"/>
    <property type="match status" value="1"/>
</dbReference>
<reference evidence="3" key="1">
    <citation type="submission" date="2022-10" db="EMBL/GenBank/DDBJ databases">
        <title>The complete genomes of actinobacterial strains from the NBC collection.</title>
        <authorList>
            <person name="Joergensen T.S."/>
            <person name="Alvarez Arevalo M."/>
            <person name="Sterndorff E.B."/>
            <person name="Faurdal D."/>
            <person name="Vuksanovic O."/>
            <person name="Mourched A.-S."/>
            <person name="Charusanti P."/>
            <person name="Shaw S."/>
            <person name="Blin K."/>
            <person name="Weber T."/>
        </authorList>
    </citation>
    <scope>NUCLEOTIDE SEQUENCE</scope>
    <source>
        <strain evidence="3">NBC 00180</strain>
    </source>
</reference>
<dbReference type="Gene3D" id="1.10.10.10">
    <property type="entry name" value="Winged helix-like DNA-binding domain superfamily/Winged helix DNA-binding domain"/>
    <property type="match status" value="1"/>
</dbReference>
<protein>
    <submittedName>
        <fullName evidence="3">PadR family transcriptional regulator</fullName>
    </submittedName>
</protein>
<dbReference type="AlphaFoldDB" id="A0AAU1HPH2"/>
<evidence type="ECO:0000259" key="2">
    <source>
        <dbReference type="Pfam" id="PF10400"/>
    </source>
</evidence>
<name>A0AAU1HPH2_9ACTN</name>
<dbReference type="Gene3D" id="6.10.140.190">
    <property type="match status" value="1"/>
</dbReference>
<dbReference type="PANTHER" id="PTHR43252">
    <property type="entry name" value="TRANSCRIPTIONAL REGULATOR YQJI"/>
    <property type="match status" value="1"/>
</dbReference>
<gene>
    <name evidence="3" type="ORF">OG477_01315</name>
</gene>
<dbReference type="InterPro" id="IPR036390">
    <property type="entry name" value="WH_DNA-bd_sf"/>
</dbReference>
<dbReference type="InterPro" id="IPR036388">
    <property type="entry name" value="WH-like_DNA-bd_sf"/>
</dbReference>
<dbReference type="InterPro" id="IPR005149">
    <property type="entry name" value="Tscrpt_reg_PadR_N"/>
</dbReference>
<evidence type="ECO:0000259" key="1">
    <source>
        <dbReference type="Pfam" id="PF03551"/>
    </source>
</evidence>
<dbReference type="SUPFAM" id="SSF46785">
    <property type="entry name" value="Winged helix' DNA-binding domain"/>
    <property type="match status" value="1"/>
</dbReference>
<dbReference type="InterPro" id="IPR018309">
    <property type="entry name" value="Tscrpt_reg_PadR_C"/>
</dbReference>